<evidence type="ECO:0000313" key="2">
    <source>
        <dbReference type="EMBL" id="KAJ5388134.1"/>
    </source>
</evidence>
<evidence type="ECO:0000256" key="1">
    <source>
        <dbReference type="SAM" id="Phobius"/>
    </source>
</evidence>
<keyword evidence="3" id="KW-1185">Reference proteome</keyword>
<proteinExistence type="predicted"/>
<reference evidence="2" key="2">
    <citation type="journal article" date="2023" name="IMA Fungus">
        <title>Comparative genomic study of the Penicillium genus elucidates a diverse pangenome and 15 lateral gene transfer events.</title>
        <authorList>
            <person name="Petersen C."/>
            <person name="Sorensen T."/>
            <person name="Nielsen M.R."/>
            <person name="Sondergaard T.E."/>
            <person name="Sorensen J.L."/>
            <person name="Fitzpatrick D.A."/>
            <person name="Frisvad J.C."/>
            <person name="Nielsen K.L."/>
        </authorList>
    </citation>
    <scope>NUCLEOTIDE SEQUENCE</scope>
    <source>
        <strain evidence="2">IBT 29677</strain>
    </source>
</reference>
<dbReference type="OrthoDB" id="10435615at2759"/>
<protein>
    <submittedName>
        <fullName evidence="2">Uncharacterized protein</fullName>
    </submittedName>
</protein>
<keyword evidence="1" id="KW-1133">Transmembrane helix</keyword>
<dbReference type="RefSeq" id="XP_056485932.1">
    <property type="nucleotide sequence ID" value="XM_056635312.1"/>
</dbReference>
<comment type="caution">
    <text evidence="2">The sequence shown here is derived from an EMBL/GenBank/DDBJ whole genome shotgun (WGS) entry which is preliminary data.</text>
</comment>
<name>A0A9W9VRW6_9EURO</name>
<dbReference type="Proteomes" id="UP001147747">
    <property type="component" value="Unassembled WGS sequence"/>
</dbReference>
<feature type="transmembrane region" description="Helical" evidence="1">
    <location>
        <begin position="48"/>
        <end position="67"/>
    </location>
</feature>
<reference evidence="2" key="1">
    <citation type="submission" date="2022-12" db="EMBL/GenBank/DDBJ databases">
        <authorList>
            <person name="Petersen C."/>
        </authorList>
    </citation>
    <scope>NUCLEOTIDE SEQUENCE</scope>
    <source>
        <strain evidence="2">IBT 29677</strain>
    </source>
</reference>
<accession>A0A9W9VRW6</accession>
<evidence type="ECO:0000313" key="3">
    <source>
        <dbReference type="Proteomes" id="UP001147747"/>
    </source>
</evidence>
<keyword evidence="1" id="KW-0812">Transmembrane</keyword>
<sequence length="68" mass="7268">MSWRKDLSLIGGSLPGRPQIRALALPMSTVWSQKAQAMSACGPRIGSLVSLLFVLNSTGFAAGYQLLF</sequence>
<keyword evidence="1" id="KW-0472">Membrane</keyword>
<organism evidence="2 3">
    <name type="scientific">Penicillium cosmopolitanum</name>
    <dbReference type="NCBI Taxonomy" id="1131564"/>
    <lineage>
        <taxon>Eukaryota</taxon>
        <taxon>Fungi</taxon>
        <taxon>Dikarya</taxon>
        <taxon>Ascomycota</taxon>
        <taxon>Pezizomycotina</taxon>
        <taxon>Eurotiomycetes</taxon>
        <taxon>Eurotiomycetidae</taxon>
        <taxon>Eurotiales</taxon>
        <taxon>Aspergillaceae</taxon>
        <taxon>Penicillium</taxon>
    </lineage>
</organism>
<gene>
    <name evidence="2" type="ORF">N7509_010675</name>
</gene>
<dbReference type="AlphaFoldDB" id="A0A9W9VRW6"/>
<dbReference type="GeneID" id="81374292"/>
<dbReference type="EMBL" id="JAPZBU010000009">
    <property type="protein sequence ID" value="KAJ5388134.1"/>
    <property type="molecule type" value="Genomic_DNA"/>
</dbReference>